<feature type="region of interest" description="Disordered" evidence="1">
    <location>
        <begin position="1"/>
        <end position="92"/>
    </location>
</feature>
<accession>G4TUT9</accession>
<sequence length="581" mass="64366">MTHRAYQSDVKRASSSPTPDLIADENKATSNKDGSINPSKKRKEREWDAFSNNSRPLPLKSRVSATPDNEDSRHFSTPRRSKQVDRSQFQPLFDENAESIPWNLSPILSPCNPKAGVEETRGLTYHNGGRHPLQENLPSNSPERELPPSSPSLPVPNRLLMKRRQRVTDTGMGNHARLLEERAPEVVTAGPSKGRLIRRPGRYSLPHMVTKPVSGPSSPSSPESVKNDATPHKYQQEDVACIPWMTPASTKSPEIPSSQQMENPDFFSPFTASQPLLNLDASQNDLHEELTGAPVHPPASSLPGGTPLSQVSVTSSVTEDYEERPTFRRKHPDATNTPADPNATLVGPTPLQMGHVTPLRLPNTSTSRKGIYSRSSDTFVPDSIPLNGDVDDVSSLVNAVKDMSPYKRKLTSTSKSATRVARRGQDLIELDDSENETPTHSPAQKHPGDPEDVKSILDDDEEEWRRKYSPSKFESQLPEEEELPYMSLPHGWDSFETPTKDWKATKITDESPENPLVPRLSHDLITRLLNGGSPFRGRTGDHPDDSQSIPEVLKRFEAQPSPYKGMFSGRSTVSSSSEEES</sequence>
<gene>
    <name evidence="2" type="ORF">PIIN_09067</name>
</gene>
<feature type="compositionally biased region" description="Polar residues" evidence="1">
    <location>
        <begin position="28"/>
        <end position="38"/>
    </location>
</feature>
<dbReference type="AlphaFoldDB" id="G4TUT9"/>
<dbReference type="OrthoDB" id="10287281at2759"/>
<feature type="region of interest" description="Disordered" evidence="1">
    <location>
        <begin position="557"/>
        <end position="581"/>
    </location>
</feature>
<evidence type="ECO:0000256" key="1">
    <source>
        <dbReference type="SAM" id="MobiDB-lite"/>
    </source>
</evidence>
<keyword evidence="3" id="KW-1185">Reference proteome</keyword>
<evidence type="ECO:0000313" key="3">
    <source>
        <dbReference type="Proteomes" id="UP000007148"/>
    </source>
</evidence>
<dbReference type="InParanoid" id="G4TUT9"/>
<feature type="region of interest" description="Disordered" evidence="1">
    <location>
        <begin position="530"/>
        <end position="549"/>
    </location>
</feature>
<feature type="compositionally biased region" description="Polar residues" evidence="1">
    <location>
        <begin position="307"/>
        <end position="318"/>
    </location>
</feature>
<comment type="caution">
    <text evidence="2">The sequence shown here is derived from an EMBL/GenBank/DDBJ whole genome shotgun (WGS) entry which is preliminary data.</text>
</comment>
<dbReference type="EMBL" id="CAFZ01000395">
    <property type="protein sequence ID" value="CCA75082.1"/>
    <property type="molecule type" value="Genomic_DNA"/>
</dbReference>
<feature type="compositionally biased region" description="Low complexity" evidence="1">
    <location>
        <begin position="212"/>
        <end position="224"/>
    </location>
</feature>
<feature type="compositionally biased region" description="Basic and acidic residues" evidence="1">
    <location>
        <begin position="446"/>
        <end position="457"/>
    </location>
</feature>
<feature type="compositionally biased region" description="Polar residues" evidence="1">
    <location>
        <begin position="362"/>
        <end position="378"/>
    </location>
</feature>
<organism evidence="2 3">
    <name type="scientific">Serendipita indica (strain DSM 11827)</name>
    <name type="common">Root endophyte fungus</name>
    <name type="synonym">Piriformospora indica</name>
    <dbReference type="NCBI Taxonomy" id="1109443"/>
    <lineage>
        <taxon>Eukaryota</taxon>
        <taxon>Fungi</taxon>
        <taxon>Dikarya</taxon>
        <taxon>Basidiomycota</taxon>
        <taxon>Agaricomycotina</taxon>
        <taxon>Agaricomycetes</taxon>
        <taxon>Sebacinales</taxon>
        <taxon>Serendipitaceae</taxon>
        <taxon>Serendipita</taxon>
    </lineage>
</organism>
<feature type="compositionally biased region" description="Basic and acidic residues" evidence="1">
    <location>
        <begin position="225"/>
        <end position="236"/>
    </location>
</feature>
<feature type="compositionally biased region" description="Polar residues" evidence="1">
    <location>
        <begin position="270"/>
        <end position="284"/>
    </location>
</feature>
<dbReference type="Proteomes" id="UP000007148">
    <property type="component" value="Unassembled WGS sequence"/>
</dbReference>
<protein>
    <submittedName>
        <fullName evidence="2">Uncharacterized protein</fullName>
    </submittedName>
</protein>
<name>G4TUT9_SERID</name>
<proteinExistence type="predicted"/>
<feature type="region of interest" description="Disordered" evidence="1">
    <location>
        <begin position="113"/>
        <end position="159"/>
    </location>
</feature>
<reference evidence="2 3" key="1">
    <citation type="journal article" date="2011" name="PLoS Pathog.">
        <title>Endophytic Life Strategies Decoded by Genome and Transcriptome Analyses of the Mutualistic Root Symbiont Piriformospora indica.</title>
        <authorList>
            <person name="Zuccaro A."/>
            <person name="Lahrmann U."/>
            <person name="Guldener U."/>
            <person name="Langen G."/>
            <person name="Pfiffi S."/>
            <person name="Biedenkopf D."/>
            <person name="Wong P."/>
            <person name="Samans B."/>
            <person name="Grimm C."/>
            <person name="Basiewicz M."/>
            <person name="Murat C."/>
            <person name="Martin F."/>
            <person name="Kogel K.H."/>
        </authorList>
    </citation>
    <scope>NUCLEOTIDE SEQUENCE [LARGE SCALE GENOMIC DNA]</scope>
    <source>
        <strain evidence="2 3">DSM 11827</strain>
    </source>
</reference>
<feature type="region of interest" description="Disordered" evidence="1">
    <location>
        <begin position="173"/>
        <end position="492"/>
    </location>
</feature>
<evidence type="ECO:0000313" key="2">
    <source>
        <dbReference type="EMBL" id="CCA75082.1"/>
    </source>
</evidence>
<feature type="compositionally biased region" description="Polar residues" evidence="1">
    <location>
        <begin position="247"/>
        <end position="262"/>
    </location>
</feature>
<dbReference type="HOGENOM" id="CLU_469376_0_0_1"/>